<evidence type="ECO:0000313" key="4">
    <source>
        <dbReference type="Proteomes" id="UP001179952"/>
    </source>
</evidence>
<evidence type="ECO:0000259" key="2">
    <source>
        <dbReference type="PROSITE" id="PS50802"/>
    </source>
</evidence>
<gene>
    <name evidence="3" type="ORF">QJS04_geneDACA007607</name>
</gene>
<reference evidence="3" key="1">
    <citation type="journal article" date="2023" name="Nat. Commun.">
        <title>Diploid and tetraploid genomes of Acorus and the evolution of monocots.</title>
        <authorList>
            <person name="Ma L."/>
            <person name="Liu K.W."/>
            <person name="Li Z."/>
            <person name="Hsiao Y.Y."/>
            <person name="Qi Y."/>
            <person name="Fu T."/>
            <person name="Tang G.D."/>
            <person name="Zhang D."/>
            <person name="Sun W.H."/>
            <person name="Liu D.K."/>
            <person name="Li Y."/>
            <person name="Chen G.Z."/>
            <person name="Liu X.D."/>
            <person name="Liao X.Y."/>
            <person name="Jiang Y.T."/>
            <person name="Yu X."/>
            <person name="Hao Y."/>
            <person name="Huang J."/>
            <person name="Zhao X.W."/>
            <person name="Ke S."/>
            <person name="Chen Y.Y."/>
            <person name="Wu W.L."/>
            <person name="Hsu J.L."/>
            <person name="Lin Y.F."/>
            <person name="Huang M.D."/>
            <person name="Li C.Y."/>
            <person name="Huang L."/>
            <person name="Wang Z.W."/>
            <person name="Zhao X."/>
            <person name="Zhong W.Y."/>
            <person name="Peng D.H."/>
            <person name="Ahmad S."/>
            <person name="Lan S."/>
            <person name="Zhang J.S."/>
            <person name="Tsai W.C."/>
            <person name="Van de Peer Y."/>
            <person name="Liu Z.J."/>
        </authorList>
    </citation>
    <scope>NUCLEOTIDE SEQUENCE</scope>
    <source>
        <strain evidence="3">SCP</strain>
    </source>
</reference>
<dbReference type="Pfam" id="PF24994">
    <property type="entry name" value="GIL1_IRKI_C"/>
    <property type="match status" value="1"/>
</dbReference>
<evidence type="ECO:0000313" key="3">
    <source>
        <dbReference type="EMBL" id="KAK1271934.1"/>
    </source>
</evidence>
<organism evidence="3 4">
    <name type="scientific">Acorus gramineus</name>
    <name type="common">Dwarf sweet flag</name>
    <dbReference type="NCBI Taxonomy" id="55184"/>
    <lineage>
        <taxon>Eukaryota</taxon>
        <taxon>Viridiplantae</taxon>
        <taxon>Streptophyta</taxon>
        <taxon>Embryophyta</taxon>
        <taxon>Tracheophyta</taxon>
        <taxon>Spermatophyta</taxon>
        <taxon>Magnoliopsida</taxon>
        <taxon>Liliopsida</taxon>
        <taxon>Acoraceae</taxon>
        <taxon>Acorus</taxon>
    </lineage>
</organism>
<proteinExistence type="predicted"/>
<dbReference type="InterPro" id="IPR003323">
    <property type="entry name" value="OTU_dom"/>
</dbReference>
<dbReference type="InterPro" id="IPR040225">
    <property type="entry name" value="GIL1-like"/>
</dbReference>
<dbReference type="Proteomes" id="UP001179952">
    <property type="component" value="Unassembled WGS sequence"/>
</dbReference>
<protein>
    <recommendedName>
        <fullName evidence="2">OTU domain-containing protein</fullName>
    </recommendedName>
</protein>
<sequence>MEAERDETEEETEEVRVFEEAETEEVKKEGLKAMEKVKEMEVLMAEVFDAVSAMKKAYVSVQGAHSPWDPESLRFADAAVVAELRRLGRLRERFRRGQSGGGGGKCGGGASLSDAVAPYEAALEELKREVKSFTSLLLSLMRSARWDIPAAVQSMILTNNDDRYPPIPAVGSHHARYAVESYVTKKAFHGFENESFYMEGSLASLTHPSEFRRSCLSQYRDMRSMDPAELLGILPTCRFGRFAAKKYLSMFDPDTEASLLGDLEHRRVVEGGDQHPRTGFYGGFLAVVKAVWLLHLVAFALDPGPSHFEVGRGAGFEPAYMESVVRLGPADRVGGLVVGFPVSPGFKLAGGSVVKARVYLIPKSGSSIEAEGWDGRVRALPSDESNSVMEISVVPVCERKRKRFSAFREDRWVITVKGMALNKGLSLNPRQERDDADELRMAVKEIICESEDEKHQYCQRIKRSDFWGGESELLVLSKLCCQSIIVYIPEHEHTTVSRGNRFIPIAEYGAEFGKPKKNKKPRSAVKLLYSGGNHYDLLA</sequence>
<dbReference type="PANTHER" id="PTHR31161">
    <property type="entry name" value="PROTEIN GRAVITROPIC IN THE LIGHT 1"/>
    <property type="match status" value="1"/>
</dbReference>
<dbReference type="PROSITE" id="PS50802">
    <property type="entry name" value="OTU"/>
    <property type="match status" value="1"/>
</dbReference>
<comment type="caution">
    <text evidence="3">The sequence shown here is derived from an EMBL/GenBank/DDBJ whole genome shotgun (WGS) entry which is preliminary data.</text>
</comment>
<dbReference type="InterPro" id="IPR006943">
    <property type="entry name" value="DUF641_pln"/>
</dbReference>
<dbReference type="Pfam" id="PF04859">
    <property type="entry name" value="DUF641"/>
    <property type="match status" value="1"/>
</dbReference>
<feature type="compositionally biased region" description="Acidic residues" evidence="1">
    <location>
        <begin position="1"/>
        <end position="13"/>
    </location>
</feature>
<evidence type="ECO:0000256" key="1">
    <source>
        <dbReference type="SAM" id="MobiDB-lite"/>
    </source>
</evidence>
<accession>A0AAV9B5J0</accession>
<dbReference type="InterPro" id="IPR056813">
    <property type="entry name" value="GIL1_IRKI_C"/>
</dbReference>
<dbReference type="GO" id="GO:0009959">
    <property type="term" value="P:negative gravitropism"/>
    <property type="evidence" value="ECO:0007669"/>
    <property type="project" value="InterPro"/>
</dbReference>
<name>A0AAV9B5J0_ACOGR</name>
<dbReference type="GO" id="GO:0009639">
    <property type="term" value="P:response to red or far red light"/>
    <property type="evidence" value="ECO:0007669"/>
    <property type="project" value="InterPro"/>
</dbReference>
<feature type="domain" description="OTU" evidence="2">
    <location>
        <begin position="427"/>
        <end position="539"/>
    </location>
</feature>
<keyword evidence="4" id="KW-1185">Reference proteome</keyword>
<dbReference type="EMBL" id="JAUJYN010000005">
    <property type="protein sequence ID" value="KAK1271934.1"/>
    <property type="molecule type" value="Genomic_DNA"/>
</dbReference>
<feature type="region of interest" description="Disordered" evidence="1">
    <location>
        <begin position="1"/>
        <end position="22"/>
    </location>
</feature>
<dbReference type="AlphaFoldDB" id="A0AAV9B5J0"/>
<reference evidence="3" key="2">
    <citation type="submission" date="2023-06" db="EMBL/GenBank/DDBJ databases">
        <authorList>
            <person name="Ma L."/>
            <person name="Liu K.-W."/>
            <person name="Li Z."/>
            <person name="Hsiao Y.-Y."/>
            <person name="Qi Y."/>
            <person name="Fu T."/>
            <person name="Tang G."/>
            <person name="Zhang D."/>
            <person name="Sun W.-H."/>
            <person name="Liu D.-K."/>
            <person name="Li Y."/>
            <person name="Chen G.-Z."/>
            <person name="Liu X.-D."/>
            <person name="Liao X.-Y."/>
            <person name="Jiang Y.-T."/>
            <person name="Yu X."/>
            <person name="Hao Y."/>
            <person name="Huang J."/>
            <person name="Zhao X.-W."/>
            <person name="Ke S."/>
            <person name="Chen Y.-Y."/>
            <person name="Wu W.-L."/>
            <person name="Hsu J.-L."/>
            <person name="Lin Y.-F."/>
            <person name="Huang M.-D."/>
            <person name="Li C.-Y."/>
            <person name="Huang L."/>
            <person name="Wang Z.-W."/>
            <person name="Zhao X."/>
            <person name="Zhong W.-Y."/>
            <person name="Peng D.-H."/>
            <person name="Ahmad S."/>
            <person name="Lan S."/>
            <person name="Zhang J.-S."/>
            <person name="Tsai W.-C."/>
            <person name="Van De Peer Y."/>
            <person name="Liu Z.-J."/>
        </authorList>
    </citation>
    <scope>NUCLEOTIDE SEQUENCE</scope>
    <source>
        <strain evidence="3">SCP</strain>
        <tissue evidence="3">Leaves</tissue>
    </source>
</reference>
<dbReference type="Gene3D" id="3.90.70.80">
    <property type="match status" value="1"/>
</dbReference>